<evidence type="ECO:0000259" key="1">
    <source>
        <dbReference type="PROSITE" id="PS51186"/>
    </source>
</evidence>
<accession>A0ABW2HPD1</accession>
<dbReference type="PANTHER" id="PTHR43792">
    <property type="entry name" value="GNAT FAMILY, PUTATIVE (AFU_ORTHOLOGUE AFUA_3G00765)-RELATED-RELATED"/>
    <property type="match status" value="1"/>
</dbReference>
<dbReference type="RefSeq" id="WP_378967527.1">
    <property type="nucleotide sequence ID" value="NZ_JBHTBJ010000007.1"/>
</dbReference>
<dbReference type="InterPro" id="IPR000182">
    <property type="entry name" value="GNAT_dom"/>
</dbReference>
<keyword evidence="2" id="KW-0808">Transferase</keyword>
<feature type="domain" description="N-acetyltransferase" evidence="1">
    <location>
        <begin position="17"/>
        <end position="174"/>
    </location>
</feature>
<dbReference type="PANTHER" id="PTHR43792:SF1">
    <property type="entry name" value="N-ACETYLTRANSFERASE DOMAIN-CONTAINING PROTEIN"/>
    <property type="match status" value="1"/>
</dbReference>
<proteinExistence type="predicted"/>
<dbReference type="GO" id="GO:0016746">
    <property type="term" value="F:acyltransferase activity"/>
    <property type="evidence" value="ECO:0007669"/>
    <property type="project" value="UniProtKB-KW"/>
</dbReference>
<dbReference type="Pfam" id="PF13302">
    <property type="entry name" value="Acetyltransf_3"/>
    <property type="match status" value="1"/>
</dbReference>
<reference evidence="3" key="1">
    <citation type="journal article" date="2019" name="Int. J. Syst. Evol. Microbiol.">
        <title>The Global Catalogue of Microorganisms (GCM) 10K type strain sequencing project: providing services to taxonomists for standard genome sequencing and annotation.</title>
        <authorList>
            <consortium name="The Broad Institute Genomics Platform"/>
            <consortium name="The Broad Institute Genome Sequencing Center for Infectious Disease"/>
            <person name="Wu L."/>
            <person name="Ma J."/>
        </authorList>
    </citation>
    <scope>NUCLEOTIDE SEQUENCE [LARGE SCALE GENOMIC DNA]</scope>
    <source>
        <strain evidence="3">XZYJT-10</strain>
    </source>
</reference>
<protein>
    <submittedName>
        <fullName evidence="2">GNAT family N-acetyltransferase</fullName>
        <ecNumber evidence="2">2.3.-.-</ecNumber>
    </submittedName>
</protein>
<dbReference type="Gene3D" id="3.40.630.30">
    <property type="match status" value="1"/>
</dbReference>
<dbReference type="Proteomes" id="UP001596548">
    <property type="component" value="Unassembled WGS sequence"/>
</dbReference>
<keyword evidence="3" id="KW-1185">Reference proteome</keyword>
<sequence>MAHPGAAGPAGVLTARLELRRPAEADADAILRIHRDPLTCEHNPSDMITVRPEAVDRCRRWRAHWQRHGFGYWVVRRRGAERVIGFCGLKLMRLHDAPVLNLFYRLEPAAWGAGLASEAAAAVVEAAPAGRPVIARVRPGNVASARVAVRAGLHRAEHLDTEGADGLDWIFTTASF</sequence>
<dbReference type="InterPro" id="IPR051531">
    <property type="entry name" value="N-acetyltransferase"/>
</dbReference>
<gene>
    <name evidence="2" type="ORF">ACFQS1_13270</name>
</gene>
<dbReference type="InterPro" id="IPR016181">
    <property type="entry name" value="Acyl_CoA_acyltransferase"/>
</dbReference>
<dbReference type="EC" id="2.3.-.-" evidence="2"/>
<dbReference type="PROSITE" id="PS51186">
    <property type="entry name" value="GNAT"/>
    <property type="match status" value="1"/>
</dbReference>
<dbReference type="SUPFAM" id="SSF55729">
    <property type="entry name" value="Acyl-CoA N-acyltransferases (Nat)"/>
    <property type="match status" value="1"/>
</dbReference>
<evidence type="ECO:0000313" key="2">
    <source>
        <dbReference type="EMBL" id="MFC7274960.1"/>
    </source>
</evidence>
<dbReference type="EMBL" id="JBHTBJ010000007">
    <property type="protein sequence ID" value="MFC7274960.1"/>
    <property type="molecule type" value="Genomic_DNA"/>
</dbReference>
<name>A0ABW2HPD1_9ACTN</name>
<evidence type="ECO:0000313" key="3">
    <source>
        <dbReference type="Proteomes" id="UP001596548"/>
    </source>
</evidence>
<comment type="caution">
    <text evidence="2">The sequence shown here is derived from an EMBL/GenBank/DDBJ whole genome shotgun (WGS) entry which is preliminary data.</text>
</comment>
<keyword evidence="2" id="KW-0012">Acyltransferase</keyword>
<organism evidence="2 3">
    <name type="scientific">Paractinoplanes rhizophilus</name>
    <dbReference type="NCBI Taxonomy" id="1416877"/>
    <lineage>
        <taxon>Bacteria</taxon>
        <taxon>Bacillati</taxon>
        <taxon>Actinomycetota</taxon>
        <taxon>Actinomycetes</taxon>
        <taxon>Micromonosporales</taxon>
        <taxon>Micromonosporaceae</taxon>
        <taxon>Paractinoplanes</taxon>
    </lineage>
</organism>